<sequence length="350" mass="36669">MRLNFFLALIIASLICVDCISAESNTAAKYVDNGFRQLRLPADIQEERGATDSITKIFSSLKSGDKIFAGTKNAKATVSDDVAAEVSAMFKLANVRAPGGAKYTDDQMTKIGQAVTAIQRKAGLSDDQVSKLSKIFTSSGSTLKATDNEVASMAVLVNKANAGDGVGLTPKEVTLFAKTFAAAQKSVQLTDDQVLKLSKLIADVKKTKATAVVSDDVAAEVTAMFKLANVRAPGGAKYTDDQMTKIGQAVTAIQRKAGLSDDQVSKLSKIFTSSGSTLKATDNEVASMTVLVNKANAGDGVGLTPKEVTSFAKVFAAAQKSAQLTDDQVLKLSKLIADVKKANEAAKVGL</sequence>
<protein>
    <submittedName>
        <fullName evidence="2">RxLR effector</fullName>
    </submittedName>
</protein>
<organism evidence="2 3">
    <name type="scientific">Phytophthora palmivora</name>
    <dbReference type="NCBI Taxonomy" id="4796"/>
    <lineage>
        <taxon>Eukaryota</taxon>
        <taxon>Sar</taxon>
        <taxon>Stramenopiles</taxon>
        <taxon>Oomycota</taxon>
        <taxon>Peronosporomycetes</taxon>
        <taxon>Peronosporales</taxon>
        <taxon>Peronosporaceae</taxon>
        <taxon>Phytophthora</taxon>
    </lineage>
</organism>
<feature type="signal peptide" evidence="1">
    <location>
        <begin position="1"/>
        <end position="22"/>
    </location>
</feature>
<evidence type="ECO:0000313" key="3">
    <source>
        <dbReference type="Proteomes" id="UP000237271"/>
    </source>
</evidence>
<keyword evidence="1" id="KW-0732">Signal</keyword>
<feature type="chain" id="PRO_5015116081" evidence="1">
    <location>
        <begin position="23"/>
        <end position="350"/>
    </location>
</feature>
<comment type="caution">
    <text evidence="2">The sequence shown here is derived from an EMBL/GenBank/DDBJ whole genome shotgun (WGS) entry which is preliminary data.</text>
</comment>
<accession>A0A2P4XZR7</accession>
<gene>
    <name evidence="2" type="ORF">PHPALM_12493</name>
</gene>
<proteinExistence type="predicted"/>
<evidence type="ECO:0000256" key="1">
    <source>
        <dbReference type="SAM" id="SignalP"/>
    </source>
</evidence>
<reference evidence="2 3" key="1">
    <citation type="journal article" date="2017" name="Genome Biol. Evol.">
        <title>Phytophthora megakarya and P. palmivora, closely related causal agents of cacao black pod rot, underwent increases in genome sizes and gene numbers by different mechanisms.</title>
        <authorList>
            <person name="Ali S.S."/>
            <person name="Shao J."/>
            <person name="Lary D.J."/>
            <person name="Kronmiller B."/>
            <person name="Shen D."/>
            <person name="Strem M.D."/>
            <person name="Amoako-Attah I."/>
            <person name="Akrofi A.Y."/>
            <person name="Begoude B.A."/>
            <person name="Ten Hoopen G.M."/>
            <person name="Coulibaly K."/>
            <person name="Kebe B.I."/>
            <person name="Melnick R.L."/>
            <person name="Guiltinan M.J."/>
            <person name="Tyler B.M."/>
            <person name="Meinhardt L.W."/>
            <person name="Bailey B.A."/>
        </authorList>
    </citation>
    <scope>NUCLEOTIDE SEQUENCE [LARGE SCALE GENOMIC DNA]</scope>
    <source>
        <strain evidence="3">sbr112.9</strain>
    </source>
</reference>
<name>A0A2P4XZR7_9STRA</name>
<dbReference type="EMBL" id="NCKW01006671">
    <property type="protein sequence ID" value="POM70999.1"/>
    <property type="molecule type" value="Genomic_DNA"/>
</dbReference>
<dbReference type="Proteomes" id="UP000237271">
    <property type="component" value="Unassembled WGS sequence"/>
</dbReference>
<evidence type="ECO:0000313" key="2">
    <source>
        <dbReference type="EMBL" id="POM70999.1"/>
    </source>
</evidence>
<keyword evidence="3" id="KW-1185">Reference proteome</keyword>
<dbReference type="AlphaFoldDB" id="A0A2P4XZR7"/>